<name>A0A9W7L928_9STRA</name>
<dbReference type="EMBL" id="BRYA01001115">
    <property type="protein sequence ID" value="GMI39187.1"/>
    <property type="molecule type" value="Genomic_DNA"/>
</dbReference>
<accession>A0A9W7L928</accession>
<dbReference type="Proteomes" id="UP001165065">
    <property type="component" value="Unassembled WGS sequence"/>
</dbReference>
<evidence type="ECO:0000313" key="2">
    <source>
        <dbReference type="EMBL" id="GMI39187.1"/>
    </source>
</evidence>
<keyword evidence="3" id="KW-1185">Reference proteome</keyword>
<sequence length="484" mass="53796">MPPKTRKTPSSLEITPLRSSEEADCDSDFSSSEAATPTKTPTSKEKFATLSKNVESAKATKDERMYLCSPRIRDRIASALNENLSGVSQDWNQIFKDRKVTSVTYVEVQMKNGRTQQGRIELTKVGRSRTPKRPTEHRSNRKEGTHANTRLTNTIVAHHTVIVKILREGKRGSDKAINASRKSEDDTVQVLLKSSLGSTVCNADMALTAKKIRGAGKAVIALIVMTNRRKTFIYVLSTRLVSYLGGTVEEMASEEDVIVDWRQKKYREEFLEKRTLLSQQSKPVATSNAPGMMTSVFVVHNTDGRSVNVRLPGTTTNYIRPRSASAKNGADIRGCEQAVMDFLHGPGNLLSNATVVNETRALAKPGRHAERSREKRKKAGLNVLSGNPLKQGKGEGRAYNVVWTPEAVEVLYECAKSKNPIYWRGTKHNLGAIATRLNEVIKPLNFFDRSSIGAKLGNDKADLEAMANGETRKELRERKKKRKT</sequence>
<comment type="caution">
    <text evidence="2">The sequence shown here is derived from an EMBL/GenBank/DDBJ whole genome shotgun (WGS) entry which is preliminary data.</text>
</comment>
<reference evidence="3" key="1">
    <citation type="journal article" date="2023" name="Commun. Biol.">
        <title>Genome analysis of Parmales, the sister group of diatoms, reveals the evolutionary specialization of diatoms from phago-mixotrophs to photoautotrophs.</title>
        <authorList>
            <person name="Ban H."/>
            <person name="Sato S."/>
            <person name="Yoshikawa S."/>
            <person name="Yamada K."/>
            <person name="Nakamura Y."/>
            <person name="Ichinomiya M."/>
            <person name="Sato N."/>
            <person name="Blanc-Mathieu R."/>
            <person name="Endo H."/>
            <person name="Kuwata A."/>
            <person name="Ogata H."/>
        </authorList>
    </citation>
    <scope>NUCLEOTIDE SEQUENCE [LARGE SCALE GENOMIC DNA]</scope>
</reference>
<protein>
    <submittedName>
        <fullName evidence="2">Uncharacterized protein</fullName>
    </submittedName>
</protein>
<gene>
    <name evidence="2" type="ORF">TrCOL_g6016</name>
</gene>
<feature type="region of interest" description="Disordered" evidence="1">
    <location>
        <begin position="1"/>
        <end position="45"/>
    </location>
</feature>
<feature type="region of interest" description="Disordered" evidence="1">
    <location>
        <begin position="126"/>
        <end position="147"/>
    </location>
</feature>
<feature type="compositionally biased region" description="Basic and acidic residues" evidence="1">
    <location>
        <begin position="133"/>
        <end position="145"/>
    </location>
</feature>
<proteinExistence type="predicted"/>
<feature type="compositionally biased region" description="Polar residues" evidence="1">
    <location>
        <begin position="28"/>
        <end position="41"/>
    </location>
</feature>
<evidence type="ECO:0000256" key="1">
    <source>
        <dbReference type="SAM" id="MobiDB-lite"/>
    </source>
</evidence>
<organism evidence="2 3">
    <name type="scientific">Triparma columacea</name>
    <dbReference type="NCBI Taxonomy" id="722753"/>
    <lineage>
        <taxon>Eukaryota</taxon>
        <taxon>Sar</taxon>
        <taxon>Stramenopiles</taxon>
        <taxon>Ochrophyta</taxon>
        <taxon>Bolidophyceae</taxon>
        <taxon>Parmales</taxon>
        <taxon>Triparmaceae</taxon>
        <taxon>Triparma</taxon>
    </lineage>
</organism>
<evidence type="ECO:0000313" key="3">
    <source>
        <dbReference type="Proteomes" id="UP001165065"/>
    </source>
</evidence>
<dbReference type="AlphaFoldDB" id="A0A9W7L928"/>